<gene>
    <name evidence="1" type="ORF">WA026_007069</name>
</gene>
<accession>A0AAW1V977</accession>
<dbReference type="EMBL" id="JARQZJ010000123">
    <property type="protein sequence ID" value="KAK9889689.1"/>
    <property type="molecule type" value="Genomic_DNA"/>
</dbReference>
<keyword evidence="2" id="KW-1185">Reference proteome</keyword>
<organism evidence="1 2">
    <name type="scientific">Henosepilachna vigintioctopunctata</name>
    <dbReference type="NCBI Taxonomy" id="420089"/>
    <lineage>
        <taxon>Eukaryota</taxon>
        <taxon>Metazoa</taxon>
        <taxon>Ecdysozoa</taxon>
        <taxon>Arthropoda</taxon>
        <taxon>Hexapoda</taxon>
        <taxon>Insecta</taxon>
        <taxon>Pterygota</taxon>
        <taxon>Neoptera</taxon>
        <taxon>Endopterygota</taxon>
        <taxon>Coleoptera</taxon>
        <taxon>Polyphaga</taxon>
        <taxon>Cucujiformia</taxon>
        <taxon>Coccinelloidea</taxon>
        <taxon>Coccinellidae</taxon>
        <taxon>Epilachninae</taxon>
        <taxon>Epilachnini</taxon>
        <taxon>Henosepilachna</taxon>
    </lineage>
</organism>
<proteinExistence type="predicted"/>
<comment type="caution">
    <text evidence="1">The sequence shown here is derived from an EMBL/GenBank/DDBJ whole genome shotgun (WGS) entry which is preliminary data.</text>
</comment>
<evidence type="ECO:0000313" key="1">
    <source>
        <dbReference type="EMBL" id="KAK9889689.1"/>
    </source>
</evidence>
<protein>
    <submittedName>
        <fullName evidence="1">Uncharacterized protein</fullName>
    </submittedName>
</protein>
<dbReference type="Proteomes" id="UP001431783">
    <property type="component" value="Unassembled WGS sequence"/>
</dbReference>
<name>A0AAW1V977_9CUCU</name>
<sequence>MYELCHERQGITQAKEQVPRFRPDPRDTRDLHVPRLRNSLKGFTQSRGKWGFDEKIENRIATTTGWGQRIAQRPEKRIRRHLHVWIEIIGSLCVIEEYTLG</sequence>
<dbReference type="AlphaFoldDB" id="A0AAW1V977"/>
<reference evidence="1 2" key="1">
    <citation type="submission" date="2023-03" db="EMBL/GenBank/DDBJ databases">
        <title>Genome insight into feeding habits of ladybird beetles.</title>
        <authorList>
            <person name="Li H.-S."/>
            <person name="Huang Y.-H."/>
            <person name="Pang H."/>
        </authorList>
    </citation>
    <scope>NUCLEOTIDE SEQUENCE [LARGE SCALE GENOMIC DNA]</scope>
    <source>
        <strain evidence="1">SYSU_2023b</strain>
        <tissue evidence="1">Whole body</tissue>
    </source>
</reference>
<evidence type="ECO:0000313" key="2">
    <source>
        <dbReference type="Proteomes" id="UP001431783"/>
    </source>
</evidence>